<dbReference type="SUPFAM" id="SSF56752">
    <property type="entry name" value="D-aminoacid aminotransferase-like PLP-dependent enzymes"/>
    <property type="match status" value="1"/>
</dbReference>
<protein>
    <recommendedName>
        <fullName evidence="2">Branched-chain amino acid aminotransferase</fullName>
    </recommendedName>
</protein>
<sequence length="48" mass="5366">MKAEKIWMDGKLVDWDKAQVHVCTHALHYGSGVFEGIRAYETESGTAV</sequence>
<accession>X1UBP5</accession>
<evidence type="ECO:0000313" key="1">
    <source>
        <dbReference type="EMBL" id="GAI89774.1"/>
    </source>
</evidence>
<evidence type="ECO:0008006" key="2">
    <source>
        <dbReference type="Google" id="ProtNLM"/>
    </source>
</evidence>
<name>X1UBP5_9ZZZZ</name>
<dbReference type="EMBL" id="BARW01020265">
    <property type="protein sequence ID" value="GAI89774.1"/>
    <property type="molecule type" value="Genomic_DNA"/>
</dbReference>
<gene>
    <name evidence="1" type="ORF">S12H4_34273</name>
</gene>
<dbReference type="Gene3D" id="3.30.470.10">
    <property type="match status" value="1"/>
</dbReference>
<proteinExistence type="predicted"/>
<organism evidence="1">
    <name type="scientific">marine sediment metagenome</name>
    <dbReference type="NCBI Taxonomy" id="412755"/>
    <lineage>
        <taxon>unclassified sequences</taxon>
        <taxon>metagenomes</taxon>
        <taxon>ecological metagenomes</taxon>
    </lineage>
</organism>
<feature type="non-terminal residue" evidence="1">
    <location>
        <position position="48"/>
    </location>
</feature>
<dbReference type="InterPro" id="IPR036038">
    <property type="entry name" value="Aminotransferase-like"/>
</dbReference>
<dbReference type="GO" id="GO:0003824">
    <property type="term" value="F:catalytic activity"/>
    <property type="evidence" value="ECO:0007669"/>
    <property type="project" value="InterPro"/>
</dbReference>
<dbReference type="InterPro" id="IPR043131">
    <property type="entry name" value="BCAT-like_N"/>
</dbReference>
<reference evidence="1" key="1">
    <citation type="journal article" date="2014" name="Front. Microbiol.">
        <title>High frequency of phylogenetically diverse reductive dehalogenase-homologous genes in deep subseafloor sedimentary metagenomes.</title>
        <authorList>
            <person name="Kawai M."/>
            <person name="Futagami T."/>
            <person name="Toyoda A."/>
            <person name="Takaki Y."/>
            <person name="Nishi S."/>
            <person name="Hori S."/>
            <person name="Arai W."/>
            <person name="Tsubouchi T."/>
            <person name="Morono Y."/>
            <person name="Uchiyama I."/>
            <person name="Ito T."/>
            <person name="Fujiyama A."/>
            <person name="Inagaki F."/>
            <person name="Takami H."/>
        </authorList>
    </citation>
    <scope>NUCLEOTIDE SEQUENCE</scope>
    <source>
        <strain evidence="1">Expedition CK06-06</strain>
    </source>
</reference>
<dbReference type="AlphaFoldDB" id="X1UBP5"/>
<comment type="caution">
    <text evidence="1">The sequence shown here is derived from an EMBL/GenBank/DDBJ whole genome shotgun (WGS) entry which is preliminary data.</text>
</comment>